<name>A0A9D1MRX5_9PROT</name>
<feature type="chain" id="PRO_5039103664" description="IncF plasmid conjugative transfer protein TraN" evidence="2">
    <location>
        <begin position="21"/>
        <end position="961"/>
    </location>
</feature>
<evidence type="ECO:0000313" key="3">
    <source>
        <dbReference type="EMBL" id="HIU65112.1"/>
    </source>
</evidence>
<reference evidence="3" key="2">
    <citation type="journal article" date="2021" name="PeerJ">
        <title>Extensive microbial diversity within the chicken gut microbiome revealed by metagenomics and culture.</title>
        <authorList>
            <person name="Gilroy R."/>
            <person name="Ravi A."/>
            <person name="Getino M."/>
            <person name="Pursley I."/>
            <person name="Horton D.L."/>
            <person name="Alikhan N.F."/>
            <person name="Baker D."/>
            <person name="Gharbi K."/>
            <person name="Hall N."/>
            <person name="Watson M."/>
            <person name="Adriaenssens E.M."/>
            <person name="Foster-Nyarko E."/>
            <person name="Jarju S."/>
            <person name="Secka A."/>
            <person name="Antonio M."/>
            <person name="Oren A."/>
            <person name="Chaudhuri R.R."/>
            <person name="La Ragione R."/>
            <person name="Hildebrand F."/>
            <person name="Pallen M.J."/>
        </authorList>
    </citation>
    <scope>NUCLEOTIDE SEQUENCE</scope>
    <source>
        <strain evidence="3">CHK136-897</strain>
    </source>
</reference>
<dbReference type="AlphaFoldDB" id="A0A9D1MRX5"/>
<proteinExistence type="predicted"/>
<keyword evidence="2" id="KW-0732">Signal</keyword>
<organism evidence="3 4">
    <name type="scientific">Candidatus Enterousia avicola</name>
    <dbReference type="NCBI Taxonomy" id="2840787"/>
    <lineage>
        <taxon>Bacteria</taxon>
        <taxon>Pseudomonadati</taxon>
        <taxon>Pseudomonadota</taxon>
        <taxon>Alphaproteobacteria</taxon>
        <taxon>Candidatus Enterousia</taxon>
    </lineage>
</organism>
<feature type="signal peptide" evidence="2">
    <location>
        <begin position="1"/>
        <end position="20"/>
    </location>
</feature>
<evidence type="ECO:0000313" key="4">
    <source>
        <dbReference type="Proteomes" id="UP000824142"/>
    </source>
</evidence>
<comment type="caution">
    <text evidence="3">The sequence shown here is derived from an EMBL/GenBank/DDBJ whole genome shotgun (WGS) entry which is preliminary data.</text>
</comment>
<evidence type="ECO:0008006" key="5">
    <source>
        <dbReference type="Google" id="ProtNLM"/>
    </source>
</evidence>
<dbReference type="EMBL" id="DVNO01000003">
    <property type="protein sequence ID" value="HIU65112.1"/>
    <property type="molecule type" value="Genomic_DNA"/>
</dbReference>
<feature type="region of interest" description="Disordered" evidence="1">
    <location>
        <begin position="23"/>
        <end position="105"/>
    </location>
</feature>
<evidence type="ECO:0000256" key="2">
    <source>
        <dbReference type="SAM" id="SignalP"/>
    </source>
</evidence>
<reference evidence="3" key="1">
    <citation type="submission" date="2020-10" db="EMBL/GenBank/DDBJ databases">
        <authorList>
            <person name="Gilroy R."/>
        </authorList>
    </citation>
    <scope>NUCLEOTIDE SEQUENCE</scope>
    <source>
        <strain evidence="3">CHK136-897</strain>
    </source>
</reference>
<gene>
    <name evidence="3" type="ORF">IAC63_00525</name>
</gene>
<protein>
    <recommendedName>
        <fullName evidence="5">IncF plasmid conjugative transfer protein TraN</fullName>
    </recommendedName>
</protein>
<evidence type="ECO:0000256" key="1">
    <source>
        <dbReference type="SAM" id="MobiDB-lite"/>
    </source>
</evidence>
<accession>A0A9D1MRX5</accession>
<sequence length="961" mass="104576">MKKLAIFCALLIGLGSNAEAAQAVNPRGRTSSGTETTTASDATRTSTATARSATTARSAVSTRSTTSSSAGTAARAATAGRTTVSRTPTTATSSTTSAARSATVTARAGTTQKVLNTGTTINAANENVMVSEACRQKYYGCMDSFCMLDNDSGGRCICSDKNAEYDEILAQIEELDQQSYQMATYGVERIEMGDAADVAIANANSVAQSIMDSAKEEEDKSLDLTSWLSTVDFSDDSIFGDAGLSQSPIEGKEGDALYRASHEICIQQMPECASELSMLQLMYAQQIRSDCSAYENSLKQQKNASAQKLYAAEQALRDAALEQYQTANKYDLGQCTVEFKNCMISTGGCGDDFSGCASIAAFDSTSTRGDKNADTYEIQGNVTSIEIKASTYDILLSKKPLCENVTKQCQLVADQVWDTFLKEVAPQVKSAELIAEDNARQNCIGSISSCFQQACKDTMDPNDPDGSYDLCLTRPETMLNLCQVPLNACGISTTSAEDAQESSIWDFIVARLASMRVDSCTSQFKQCLQSEDRCGADYTQCIGLDTDSIMRICPYDTLVGCQQVYGENELRGEAVYDELYNIAQGIFLNIDNSFLEECQNAANEAMIKVCGDTENCDNLTVDENLGSRSLDYKICEYKNVNNGLDINYSACRTDVSQILDSELGRVDGATTSQLGPVTPLAGVIDGLIYWESVEIDEDGRLNTVDDYLANVAGTEVSESQKGKISSELSVLQSNIDTAINAIESDPTVQFCMTGRIVDGVNNRNVVDRSSTTGRFPELTKQMRTIIANSALKRAKDNYYQKYDELSEKMLQDYATIGERMAEIQEENALDLKREYARQACVGLSEVSSLPKSKTPPAHDTGMFLAITTIGLALAFSGYDNSNPDDVVYRDGDLGDRQLVGSKQLNQWNYKETITSTFEWDSLICHKCTKTQKCTKQKYPLFSGSYCGEWADPVETCTDTQF</sequence>
<feature type="compositionally biased region" description="Low complexity" evidence="1">
    <location>
        <begin position="27"/>
        <end position="105"/>
    </location>
</feature>
<dbReference type="Proteomes" id="UP000824142">
    <property type="component" value="Unassembled WGS sequence"/>
</dbReference>